<feature type="transmembrane region" description="Helical" evidence="1">
    <location>
        <begin position="156"/>
        <end position="176"/>
    </location>
</feature>
<feature type="transmembrane region" description="Helical" evidence="1">
    <location>
        <begin position="72"/>
        <end position="90"/>
    </location>
</feature>
<gene>
    <name evidence="2" type="ORF">GCM10009825_34250</name>
</gene>
<reference evidence="3" key="1">
    <citation type="journal article" date="2019" name="Int. J. Syst. Evol. Microbiol.">
        <title>The Global Catalogue of Microorganisms (GCM) 10K type strain sequencing project: providing services to taxonomists for standard genome sequencing and annotation.</title>
        <authorList>
            <consortium name="The Broad Institute Genomics Platform"/>
            <consortium name="The Broad Institute Genome Sequencing Center for Infectious Disease"/>
            <person name="Wu L."/>
            <person name="Ma J."/>
        </authorList>
    </citation>
    <scope>NUCLEOTIDE SEQUENCE [LARGE SCALE GENOMIC DNA]</scope>
    <source>
        <strain evidence="3">JCM 15921</strain>
    </source>
</reference>
<dbReference type="NCBIfam" id="NF041646">
    <property type="entry name" value="VC0807_fam"/>
    <property type="match status" value="1"/>
</dbReference>
<organism evidence="2 3">
    <name type="scientific">Arthrobacter humicola</name>
    <dbReference type="NCBI Taxonomy" id="409291"/>
    <lineage>
        <taxon>Bacteria</taxon>
        <taxon>Bacillati</taxon>
        <taxon>Actinomycetota</taxon>
        <taxon>Actinomycetes</taxon>
        <taxon>Micrococcales</taxon>
        <taxon>Micrococcaceae</taxon>
        <taxon>Arthrobacter</taxon>
    </lineage>
</organism>
<dbReference type="EMBL" id="BAAAQB010000041">
    <property type="protein sequence ID" value="GAA2143661.1"/>
    <property type="molecule type" value="Genomic_DNA"/>
</dbReference>
<evidence type="ECO:0008006" key="4">
    <source>
        <dbReference type="Google" id="ProtNLM"/>
    </source>
</evidence>
<dbReference type="RefSeq" id="WP_344367612.1">
    <property type="nucleotide sequence ID" value="NZ_BAAAQB010000041.1"/>
</dbReference>
<evidence type="ECO:0000313" key="3">
    <source>
        <dbReference type="Proteomes" id="UP001500102"/>
    </source>
</evidence>
<dbReference type="Proteomes" id="UP001500102">
    <property type="component" value="Unassembled WGS sequence"/>
</dbReference>
<keyword evidence="3" id="KW-1185">Reference proteome</keyword>
<feature type="transmembrane region" description="Helical" evidence="1">
    <location>
        <begin position="102"/>
        <end position="123"/>
    </location>
</feature>
<evidence type="ECO:0000313" key="2">
    <source>
        <dbReference type="EMBL" id="GAA2143661.1"/>
    </source>
</evidence>
<proteinExistence type="predicted"/>
<keyword evidence="1" id="KW-0472">Membrane</keyword>
<keyword evidence="1" id="KW-1133">Transmembrane helix</keyword>
<feature type="transmembrane region" description="Helical" evidence="1">
    <location>
        <begin position="182"/>
        <end position="202"/>
    </location>
</feature>
<accession>A0ABP5L983</accession>
<name>A0ABP5L983_9MICC</name>
<sequence length="213" mass="22685">MNAEQASGRERPGLVTRALVRGLAWDVGAPLAAYYVLHLAGATDWAALLAATGAAACRLLWTAFKGHSLNPFAMLMVIVFGLGLGLSFLTGDPRFLLLKDSAITGGLGVSFLVLAALGHPLTLDAAKTWSPERAGEMDREFHRNPGVRRWHLKISAVWGAGLIAEASTRAVLVYLLPIDVMVGVSAALAVTVFAALIAWTAWDLKRRQAARSS</sequence>
<protein>
    <recommendedName>
        <fullName evidence="4">DUF3159 domain-containing protein</fullName>
    </recommendedName>
</protein>
<keyword evidence="1" id="KW-0812">Transmembrane</keyword>
<evidence type="ECO:0000256" key="1">
    <source>
        <dbReference type="SAM" id="Phobius"/>
    </source>
</evidence>
<comment type="caution">
    <text evidence="2">The sequence shown here is derived from an EMBL/GenBank/DDBJ whole genome shotgun (WGS) entry which is preliminary data.</text>
</comment>
<feature type="transmembrane region" description="Helical" evidence="1">
    <location>
        <begin position="32"/>
        <end position="60"/>
    </location>
</feature>